<keyword evidence="1" id="KW-0472">Membrane</keyword>
<protein>
    <recommendedName>
        <fullName evidence="4">RING-CH-type domain-containing protein</fullName>
    </recommendedName>
</protein>
<sequence>MQKQLNQSKTLRILTITYQQYFIRFIFNVYIIQNNFYNFQVKNGNFKTSKAIIKKMISNMRSDSQIKIFTPKSNFSNQIQQFKNDSSRNLESENNQQIMISNCLSNSINNLTPTKQNFTRTLRKTSINQQTRIRDDNMIISCYFCENVDNLNLIQPCLCDINYHASCFKQKIINTPGLFSQENFTCQQCGIQYKVQQLEIYRSKTFINLFNIIMFTSKLIITLGGLGGLSYWFYNYTQKQEEMSSMTAVIVLLILLFLLYLVYLIVEVFRGEPDFDWQVVDYKSEVEQQLNPEDLNLLENRSKQLCHDRPNTLHQITSVQYPQNNLNEIIN</sequence>
<evidence type="ECO:0000313" key="2">
    <source>
        <dbReference type="EMBL" id="CAD8170204.1"/>
    </source>
</evidence>
<dbReference type="Proteomes" id="UP000683925">
    <property type="component" value="Unassembled WGS sequence"/>
</dbReference>
<keyword evidence="3" id="KW-1185">Reference proteome</keyword>
<name>A0A8S1V0G1_PAROT</name>
<accession>A0A8S1V0G1</accession>
<proteinExistence type="predicted"/>
<evidence type="ECO:0008006" key="4">
    <source>
        <dbReference type="Google" id="ProtNLM"/>
    </source>
</evidence>
<dbReference type="OrthoDB" id="306897at2759"/>
<dbReference type="EMBL" id="CAJJDP010000055">
    <property type="protein sequence ID" value="CAD8170204.1"/>
    <property type="molecule type" value="Genomic_DNA"/>
</dbReference>
<reference evidence="2" key="1">
    <citation type="submission" date="2021-01" db="EMBL/GenBank/DDBJ databases">
        <authorList>
            <consortium name="Genoscope - CEA"/>
            <person name="William W."/>
        </authorList>
    </citation>
    <scope>NUCLEOTIDE SEQUENCE</scope>
</reference>
<keyword evidence="1" id="KW-1133">Transmembrane helix</keyword>
<feature type="transmembrane region" description="Helical" evidence="1">
    <location>
        <begin position="209"/>
        <end position="234"/>
    </location>
</feature>
<organism evidence="2 3">
    <name type="scientific">Paramecium octaurelia</name>
    <dbReference type="NCBI Taxonomy" id="43137"/>
    <lineage>
        <taxon>Eukaryota</taxon>
        <taxon>Sar</taxon>
        <taxon>Alveolata</taxon>
        <taxon>Ciliophora</taxon>
        <taxon>Intramacronucleata</taxon>
        <taxon>Oligohymenophorea</taxon>
        <taxon>Peniculida</taxon>
        <taxon>Parameciidae</taxon>
        <taxon>Paramecium</taxon>
    </lineage>
</organism>
<feature type="transmembrane region" description="Helical" evidence="1">
    <location>
        <begin position="246"/>
        <end position="266"/>
    </location>
</feature>
<keyword evidence="1" id="KW-0812">Transmembrane</keyword>
<dbReference type="AlphaFoldDB" id="A0A8S1V0G1"/>
<evidence type="ECO:0000256" key="1">
    <source>
        <dbReference type="SAM" id="Phobius"/>
    </source>
</evidence>
<gene>
    <name evidence="2" type="ORF">POCTA_138.1.T0550046</name>
</gene>
<evidence type="ECO:0000313" key="3">
    <source>
        <dbReference type="Proteomes" id="UP000683925"/>
    </source>
</evidence>
<dbReference type="OMA" id="INYHASC"/>
<comment type="caution">
    <text evidence="2">The sequence shown here is derived from an EMBL/GenBank/DDBJ whole genome shotgun (WGS) entry which is preliminary data.</text>
</comment>